<dbReference type="GO" id="GO:0060090">
    <property type="term" value="F:molecular adaptor activity"/>
    <property type="evidence" value="ECO:0007669"/>
    <property type="project" value="TreeGrafter"/>
</dbReference>
<keyword evidence="3" id="KW-0963">Cytoplasm</keyword>
<proteinExistence type="inferred from homology"/>
<dbReference type="FunFam" id="1.25.40.180:FF:000005">
    <property type="entry name" value="Ccr4-not transcription complex subunit 1 isoform"/>
    <property type="match status" value="1"/>
</dbReference>
<feature type="domain" description="CCR4-NOT transcription complex subunit 1 CAF1-binding" evidence="16">
    <location>
        <begin position="977"/>
        <end position="1197"/>
    </location>
</feature>
<dbReference type="InterPro" id="IPR032193">
    <property type="entry name" value="CNOT1_TTP_bind"/>
</dbReference>
<dbReference type="GO" id="GO:0030015">
    <property type="term" value="C:CCR4-NOT core complex"/>
    <property type="evidence" value="ECO:0007669"/>
    <property type="project" value="InterPro"/>
</dbReference>
<dbReference type="Pfam" id="PF16417">
    <property type="entry name" value="CNOT1_TTP_bind"/>
    <property type="match status" value="1"/>
</dbReference>
<dbReference type="Gene3D" id="1.25.40.180">
    <property type="match status" value="1"/>
</dbReference>
<feature type="domain" description="CCR4-NOT transcription complex subunit 1 TTP binding" evidence="17">
    <location>
        <begin position="702"/>
        <end position="883"/>
    </location>
</feature>
<dbReference type="OrthoDB" id="1933107at2759"/>
<evidence type="ECO:0000259" key="14">
    <source>
        <dbReference type="Pfam" id="PF04054"/>
    </source>
</evidence>
<accession>A0A7I8V4J8</accession>
<keyword evidence="5" id="KW-0810">Translation regulation</keyword>
<dbReference type="InterPro" id="IPR055454">
    <property type="entry name" value="CNOT1-like_NOT1_connector"/>
</dbReference>
<evidence type="ECO:0000259" key="17">
    <source>
        <dbReference type="Pfam" id="PF16417"/>
    </source>
</evidence>
<comment type="caution">
    <text evidence="20">The sequence shown here is derived from an EMBL/GenBank/DDBJ whole genome shotgun (WGS) entry which is preliminary data.</text>
</comment>
<dbReference type="Gene3D" id="1.25.40.840">
    <property type="entry name" value="CCR4-NOT transcription complex subunit 1 TTP binding domain"/>
    <property type="match status" value="1"/>
</dbReference>
<dbReference type="CDD" id="cd20710">
    <property type="entry name" value="NOT1_connector"/>
    <property type="match status" value="1"/>
</dbReference>
<feature type="compositionally biased region" description="Polar residues" evidence="13">
    <location>
        <begin position="696"/>
        <end position="716"/>
    </location>
</feature>
<evidence type="ECO:0000256" key="4">
    <source>
        <dbReference type="ARBA" id="ARBA00022491"/>
    </source>
</evidence>
<keyword evidence="7" id="KW-0943">RNA-mediated gene silencing</keyword>
<protein>
    <recommendedName>
        <fullName evidence="12">CCR4-NOT transcription complex subunit 1</fullName>
    </recommendedName>
    <alternativeName>
        <fullName evidence="11">CCR4-associated factor 1</fullName>
    </alternativeName>
</protein>
<gene>
    <name evidence="20" type="ORF">DGYR_LOCUS468</name>
</gene>
<dbReference type="PANTHER" id="PTHR13162">
    <property type="entry name" value="CCR4-NOT TRANSCRIPTION COMPLEX"/>
    <property type="match status" value="1"/>
</dbReference>
<sequence>MNLDPLSFALSQITYAVANLNKKNYKHSVSEINNLIASHGNEAYTHLFRCLFAYIDLSFDAKNGGKDNHQIQLLVQEIHALLVKPNLPSVLCSALDNPISNKELIITQQLLTTLSKQLQLNSIEEIAFSLSLLHSSNSETKKNASSFAKAKLSNLIQCVSAEEDIKNADISILQEVLLLDDSNVLKEFIIKNIGDNRTSFLLDSIHSSEISLDAPLPHTEMSEPFTESTLAKAIREIGYVFTSSVDECKRTLTQFDSRSITAESVARVLGMMANSLGNLKADDSISLNALGGSPYTDGPEVHTWKGIVFARTVQEVSPHINFRDVVAKLDYPYFNVSTVDGLKLIVQAITLSIPFPVDLLFRPWENTEGQLSIIALCVKYPKVLKIFDNPVKSVALDVLKTQPDEEIVSVWKCLDIHEVLLRISEQFYPESKELFKFPAQNCPEVLILALLQVPFWNKLKHDLIKQLFPHFLNNHANSTPILQYAWNVNGKAQEMLIMSMQEYYIRGEQQDQTLGRLLDVAQDLKALSVLLNLKPTMFVIDLACLASRREYLNMGKWLSDKLVEHEGQLVDMCVNFLKQKYPMLHNPHEEPKMKNLILTVEQVLNMTKILQEFCLQRHAISNETKQNVETIYQNANRVFSKMYSPGVPGHSSPKLPHAMPPVQNNLISPSLQQPSSHVLKHVPFDSAVTSVVGLKGTTSGPQHNTTNTTTPSQQLPVNPPYSDDVEEEANSYFQRLYSQSPQDVLSVQALLDKFKIFKVSSDHRDKAVYSCMLRSLFDEYRFFHQYPDKELETTSQLFGGIIKEGLVTYMNLGLALRYVLEALKKPNNAKMYYFGITALEKFKTRLKDYPQYCHHLAALPHFSSLPDNLKVFIDCGMRSQSPPTPGAISSVLPHNPAPLETSLSTILPSARMSTVASHPALPAAAAPTQTTSQAVQPSPGLQHVTIQRPVPGQVVGKPSIANTTNIDTLLANQDKFTVPPESVQDKIGFIFNNLSKANMSEKSKELRECVSEEYVPWVAQYLVMKRASIEPNFHSLYDKVISEYNAPNFFDLVVKETFRNIKVLLTSDKGAANFSDRSLLKNLGHWLGLLSVGKNKPILTSDIDLKSLLYEAYHRRSQELLYVVPFVAKVLESCAKSSIFAPPCPWTMGLINALAELHHEPDLKLNLKFEIEVLCKNLRVDIGDLKPKRYLRNPERYAKLEFQLSPQVHQLQPPPKDMASAIVAQIQHPPLTPETPVSAGMAMQQVHTPVQQPVVTQTTQPCTPQFSYMDINLNTGVMPLITVNENLPLLIQFPQVKNVIKPFIQTAVNELLKPGVERSIKITLMTVEHIIKKDFALEGDETRMRSAAQQMTRNMTAGMALITCREPLLVSLVDKLKTTINTVLQKLPVVSAQYISTTQMKDMIEYAVNTISQDAIEACVAFIQKTAVEDALVEIDKRLASEYEIRKQARAEGRLHKDTNVLAYFHERMPEQIRIKTGSSQFNVVYEEFGRYIPGFSTTGMPSAPSVSSEMQQSTPLRITNFSGINTDELCSGFKRLLAKMESGIHQLMNVILQPNIQSHLNLLLEKLVSASMADRDGHTATCSVVAQAVDGLLESYSTQAQNVDLSRLEEFRKIHMMVLQALYDLNPHSQQWTVKQVTRCLIEKRDDTVRCVEVVERLIKAKLVHMQQYDTALGLLINDQGHLHMLPLAMTLCENLLLPKEKHGLTTPFLTESELFNTYMALERLIQVGATPPIFTDGLGALVEKIRLYQNEGSMIERNSSTAPNSMMHSGIMQAREIDDPPGLREKADALLREWVHMYHQPAAGRDSTKAFSNFVQHMHQQGILKTDDLITRFFRLCTEMSVDMTYKLMSEHGSQHQPLPISVKTKCFQRLDAFVRLIALLVKHSGDEANMVTKVNLLNKVLGIVAGVMMQDHELRDVSFQQLPYHRIFIMLFMELNSPERILENINYQVLCAFFNVFHVMRPSRAPGFAFAWLELISHRVFIGRMLAITPNQQGWPMYAQLLIDLFRYMAPFLRNADLKKSTLLLYRGALRVLLIMLHDFPELLCDYHYAFCDVVPPNCIQMRNLILSAFPRNMRLPDPFTPNLKIEMLQEINHAPKCQINYAGAIQPSSFKKDLDSYLLNRAPVSFLSEMRSTLQQPCPELGTRYNISLMNALVLYVGSQAINHIYSRNLSPNMSAIAHSAHMDIFQNLAVALDTEGRYIFLNAMANHLRYPNSHTHYFSSALLYLFAEANTEAIQEQITRVLLERLIVNRPHPWGLLITFIELIKNPSFKFWQHSFVHCAPEIEKLFESVAKSCSQQKPAHNLPTSATPPHQQENNSDSHQIIASA</sequence>
<dbReference type="Pfam" id="PF16415">
    <property type="entry name" value="CNOT1_CAF1_bind"/>
    <property type="match status" value="1"/>
</dbReference>
<keyword evidence="21" id="KW-1185">Reference proteome</keyword>
<dbReference type="GO" id="GO:0005634">
    <property type="term" value="C:nucleus"/>
    <property type="evidence" value="ECO:0007669"/>
    <property type="project" value="UniProtKB-SubCell"/>
</dbReference>
<keyword evidence="8" id="KW-0804">Transcription</keyword>
<evidence type="ECO:0000256" key="6">
    <source>
        <dbReference type="ARBA" id="ARBA00023015"/>
    </source>
</evidence>
<evidence type="ECO:0000259" key="16">
    <source>
        <dbReference type="Pfam" id="PF16415"/>
    </source>
</evidence>
<dbReference type="Proteomes" id="UP000549394">
    <property type="component" value="Unassembled WGS sequence"/>
</dbReference>
<feature type="region of interest" description="Disordered" evidence="13">
    <location>
        <begin position="2303"/>
        <end position="2331"/>
    </location>
</feature>
<evidence type="ECO:0000256" key="2">
    <source>
        <dbReference type="ARBA" id="ARBA00004496"/>
    </source>
</evidence>
<evidence type="ECO:0000256" key="5">
    <source>
        <dbReference type="ARBA" id="ARBA00022845"/>
    </source>
</evidence>
<dbReference type="PANTHER" id="PTHR13162:SF8">
    <property type="entry name" value="CCR4-NOT TRANSCRIPTION COMPLEX SUBUNIT 1"/>
    <property type="match status" value="1"/>
</dbReference>
<evidence type="ECO:0000256" key="11">
    <source>
        <dbReference type="ARBA" id="ARBA00032531"/>
    </source>
</evidence>
<dbReference type="InterPro" id="IPR024557">
    <property type="entry name" value="CNOT1_dom_4"/>
</dbReference>
<evidence type="ECO:0000256" key="7">
    <source>
        <dbReference type="ARBA" id="ARBA00023158"/>
    </source>
</evidence>
<dbReference type="Pfam" id="PF04054">
    <property type="entry name" value="Not1"/>
    <property type="match status" value="1"/>
</dbReference>
<evidence type="ECO:0000256" key="8">
    <source>
        <dbReference type="ARBA" id="ARBA00023163"/>
    </source>
</evidence>
<dbReference type="Pfam" id="PF16418">
    <property type="entry name" value="CNOT1_HEAT"/>
    <property type="match status" value="1"/>
</dbReference>
<dbReference type="InterPro" id="IPR040398">
    <property type="entry name" value="Not1"/>
</dbReference>
<dbReference type="InterPro" id="IPR032191">
    <property type="entry name" value="CNOT1_CAF1_bind"/>
</dbReference>
<organism evidence="20 21">
    <name type="scientific">Dimorphilus gyrociliatus</name>
    <dbReference type="NCBI Taxonomy" id="2664684"/>
    <lineage>
        <taxon>Eukaryota</taxon>
        <taxon>Metazoa</taxon>
        <taxon>Spiralia</taxon>
        <taxon>Lophotrochozoa</taxon>
        <taxon>Annelida</taxon>
        <taxon>Polychaeta</taxon>
        <taxon>Polychaeta incertae sedis</taxon>
        <taxon>Dinophilidae</taxon>
        <taxon>Dimorphilus</taxon>
    </lineage>
</organism>
<name>A0A7I8V4J8_9ANNE</name>
<evidence type="ECO:0000313" key="20">
    <source>
        <dbReference type="EMBL" id="CAD5111136.1"/>
    </source>
</evidence>
<evidence type="ECO:0000256" key="13">
    <source>
        <dbReference type="SAM" id="MobiDB-lite"/>
    </source>
</evidence>
<evidence type="ECO:0000259" key="18">
    <source>
        <dbReference type="Pfam" id="PF16418"/>
    </source>
</evidence>
<dbReference type="InterPro" id="IPR032194">
    <property type="entry name" value="CNOT1_HEAT"/>
</dbReference>
<dbReference type="Gene3D" id="1.25.40.790">
    <property type="match status" value="1"/>
</dbReference>
<dbReference type="FunFam" id="1.25.40.790:FF:000001">
    <property type="entry name" value="Ccr4-not transcription complex subunit 1 isoform"/>
    <property type="match status" value="1"/>
</dbReference>
<dbReference type="GO" id="GO:0017148">
    <property type="term" value="P:negative regulation of translation"/>
    <property type="evidence" value="ECO:0007669"/>
    <property type="project" value="InterPro"/>
</dbReference>
<keyword evidence="9" id="KW-0539">Nucleus</keyword>
<keyword evidence="6" id="KW-0805">Transcription regulation</keyword>
<feature type="domain" description="CCR4-NOT transcription complex subunit 1-like NOT1 connector" evidence="19">
    <location>
        <begin position="1540"/>
        <end position="1748"/>
    </location>
</feature>
<evidence type="ECO:0000313" key="21">
    <source>
        <dbReference type="Proteomes" id="UP000549394"/>
    </source>
</evidence>
<evidence type="ECO:0000256" key="3">
    <source>
        <dbReference type="ARBA" id="ARBA00022490"/>
    </source>
</evidence>
<reference evidence="20 21" key="1">
    <citation type="submission" date="2020-08" db="EMBL/GenBank/DDBJ databases">
        <authorList>
            <person name="Hejnol A."/>
        </authorList>
    </citation>
    <scope>NUCLEOTIDE SEQUENCE [LARGE SCALE GENOMIC DNA]</scope>
</reference>
<comment type="similarity">
    <text evidence="10">Belongs to the CNOT1 family.</text>
</comment>
<dbReference type="GO" id="GO:0000288">
    <property type="term" value="P:nuclear-transcribed mRNA catabolic process, deadenylation-dependent decay"/>
    <property type="evidence" value="ECO:0007669"/>
    <property type="project" value="TreeGrafter"/>
</dbReference>
<feature type="region of interest" description="Disordered" evidence="13">
    <location>
        <begin position="693"/>
        <end position="717"/>
    </location>
</feature>
<evidence type="ECO:0000256" key="9">
    <source>
        <dbReference type="ARBA" id="ARBA00023242"/>
    </source>
</evidence>
<dbReference type="FunFam" id="1.25.40.800:FF:000001">
    <property type="entry name" value="CCR4-NOT transcription complex subunit 1"/>
    <property type="match status" value="1"/>
</dbReference>
<evidence type="ECO:0000259" key="19">
    <source>
        <dbReference type="Pfam" id="PF25097"/>
    </source>
</evidence>
<dbReference type="InterPro" id="IPR007196">
    <property type="entry name" value="CCR4-Not_Not1_C"/>
</dbReference>
<comment type="subcellular location">
    <subcellularLocation>
        <location evidence="2">Cytoplasm</location>
    </subcellularLocation>
    <subcellularLocation>
        <location evidence="1">Nucleus</location>
    </subcellularLocation>
</comment>
<dbReference type="Pfam" id="PF25097">
    <property type="entry name" value="ARM_Cnot1"/>
    <property type="match status" value="1"/>
</dbReference>
<evidence type="ECO:0000256" key="12">
    <source>
        <dbReference type="ARBA" id="ARBA00071432"/>
    </source>
</evidence>
<dbReference type="Pfam" id="PF12842">
    <property type="entry name" value="DUF3819"/>
    <property type="match status" value="1"/>
</dbReference>
<keyword evidence="4" id="KW-0678">Repressor</keyword>
<dbReference type="Gene3D" id="1.25.40.800">
    <property type="match status" value="1"/>
</dbReference>
<evidence type="ECO:0000259" key="15">
    <source>
        <dbReference type="Pfam" id="PF12842"/>
    </source>
</evidence>
<dbReference type="GO" id="GO:0000932">
    <property type="term" value="C:P-body"/>
    <property type="evidence" value="ECO:0007669"/>
    <property type="project" value="TreeGrafter"/>
</dbReference>
<dbReference type="InterPro" id="IPR038535">
    <property type="entry name" value="CNOT1_TTP_bind_sf"/>
</dbReference>
<dbReference type="GO" id="GO:0031047">
    <property type="term" value="P:regulatory ncRNA-mediated gene silencing"/>
    <property type="evidence" value="ECO:0007669"/>
    <property type="project" value="UniProtKB-KW"/>
</dbReference>
<feature type="domain" description="CCR4-NOT transcription complex subunit 1" evidence="15">
    <location>
        <begin position="1294"/>
        <end position="1450"/>
    </location>
</feature>
<feature type="domain" description="CCR4-Not complex component Not1 C-terminal" evidence="14">
    <location>
        <begin position="1935"/>
        <end position="2296"/>
    </location>
</feature>
<evidence type="ECO:0000256" key="10">
    <source>
        <dbReference type="ARBA" id="ARBA00025717"/>
    </source>
</evidence>
<evidence type="ECO:0000256" key="1">
    <source>
        <dbReference type="ARBA" id="ARBA00004123"/>
    </source>
</evidence>
<dbReference type="EMBL" id="CAJFCJ010000001">
    <property type="protein sequence ID" value="CAD5111136.1"/>
    <property type="molecule type" value="Genomic_DNA"/>
</dbReference>
<feature type="domain" description="CCR4-NOT transcription complex subunit 1 HEAT repeat" evidence="18">
    <location>
        <begin position="462"/>
        <end position="611"/>
    </location>
</feature>